<dbReference type="EMBL" id="CH445343">
    <property type="protein sequence ID" value="EAT81242.1"/>
    <property type="molecule type" value="Genomic_DNA"/>
</dbReference>
<organism evidence="1 2">
    <name type="scientific">Phaeosphaeria nodorum (strain SN15 / ATCC MYA-4574 / FGSC 10173)</name>
    <name type="common">Glume blotch fungus</name>
    <name type="synonym">Parastagonospora nodorum</name>
    <dbReference type="NCBI Taxonomy" id="321614"/>
    <lineage>
        <taxon>Eukaryota</taxon>
        <taxon>Fungi</taxon>
        <taxon>Dikarya</taxon>
        <taxon>Ascomycota</taxon>
        <taxon>Pezizomycotina</taxon>
        <taxon>Dothideomycetes</taxon>
        <taxon>Pleosporomycetidae</taxon>
        <taxon>Pleosporales</taxon>
        <taxon>Pleosporineae</taxon>
        <taxon>Phaeosphaeriaceae</taxon>
        <taxon>Parastagonospora</taxon>
    </lineage>
</organism>
<name>Q0U9N0_PHANO</name>
<protein>
    <submittedName>
        <fullName evidence="1">Uncharacterized protein</fullName>
    </submittedName>
</protein>
<accession>Q0U9N0</accession>
<dbReference type="AlphaFoldDB" id="Q0U9N0"/>
<dbReference type="InParanoid" id="Q0U9N0"/>
<proteinExistence type="predicted"/>
<evidence type="ECO:0000313" key="2">
    <source>
        <dbReference type="Proteomes" id="UP000001055"/>
    </source>
</evidence>
<reference evidence="2" key="1">
    <citation type="journal article" date="2007" name="Plant Cell">
        <title>Dothideomycete-plant interactions illuminated by genome sequencing and EST analysis of the wheat pathogen Stagonospora nodorum.</title>
        <authorList>
            <person name="Hane J.K."/>
            <person name="Lowe R.G."/>
            <person name="Solomon P.S."/>
            <person name="Tan K.C."/>
            <person name="Schoch C.L."/>
            <person name="Spatafora J.W."/>
            <person name="Crous P.W."/>
            <person name="Kodira C."/>
            <person name="Birren B.W."/>
            <person name="Galagan J.E."/>
            <person name="Torriani S.F."/>
            <person name="McDonald B.A."/>
            <person name="Oliver R.P."/>
        </authorList>
    </citation>
    <scope>NUCLEOTIDE SEQUENCE [LARGE SCALE GENOMIC DNA]</scope>
    <source>
        <strain evidence="2">SN15 / ATCC MYA-4574 / FGSC 10173</strain>
    </source>
</reference>
<gene>
    <name evidence="1" type="ORF">SNOG_11534</name>
</gene>
<sequence length="104" mass="11950">MEDSLNCAAFYAQATFHDELLQTRKFPRVQWRINRHPSNNKFKFSQRCIAGHEISSLTIFDNPSPLMNPSYCHRITVCLSSLKENKTVVERFGGQQAVHLLLGI</sequence>
<dbReference type="Proteomes" id="UP000001055">
    <property type="component" value="Unassembled WGS sequence"/>
</dbReference>
<dbReference type="KEGG" id="pno:SNOG_11534"/>
<dbReference type="RefSeq" id="XP_001801774.1">
    <property type="nucleotide sequence ID" value="XM_001801722.1"/>
</dbReference>
<evidence type="ECO:0000313" key="1">
    <source>
        <dbReference type="EMBL" id="EAT81242.1"/>
    </source>
</evidence>
<dbReference type="GeneID" id="5978682"/>